<keyword evidence="5 6" id="KW-0687">Ribonucleoprotein</keyword>
<evidence type="ECO:0000256" key="1">
    <source>
        <dbReference type="ARBA" id="ARBA00004123"/>
    </source>
</evidence>
<feature type="domain" description="Sm" evidence="8">
    <location>
        <begin position="1"/>
        <end position="67"/>
    </location>
</feature>
<dbReference type="Proteomes" id="UP000887581">
    <property type="component" value="Unplaced"/>
</dbReference>
<protein>
    <recommendedName>
        <fullName evidence="6">Small nuclear ribonucleoprotein Sm D1</fullName>
    </recommendedName>
    <alternativeName>
        <fullName evidence="6">snRNP core protein D1</fullName>
    </alternativeName>
</protein>
<feature type="compositionally biased region" description="Gly residues" evidence="7">
    <location>
        <begin position="137"/>
        <end position="152"/>
    </location>
</feature>
<dbReference type="InterPro" id="IPR027141">
    <property type="entry name" value="LSm4/Sm_D1/D3"/>
</dbReference>
<keyword evidence="4 6" id="KW-0539">Nucleus</keyword>
<evidence type="ECO:0000256" key="3">
    <source>
        <dbReference type="ARBA" id="ARBA00022728"/>
    </source>
</evidence>
<proteinExistence type="inferred from homology"/>
<evidence type="ECO:0000256" key="5">
    <source>
        <dbReference type="ARBA" id="ARBA00023274"/>
    </source>
</evidence>
<feature type="region of interest" description="Disordered" evidence="7">
    <location>
        <begin position="87"/>
        <end position="124"/>
    </location>
</feature>
<dbReference type="InterPro" id="IPR010920">
    <property type="entry name" value="LSM_dom_sf"/>
</dbReference>
<evidence type="ECO:0000313" key="9">
    <source>
        <dbReference type="Proteomes" id="UP000887581"/>
    </source>
</evidence>
<evidence type="ECO:0000256" key="4">
    <source>
        <dbReference type="ARBA" id="ARBA00023242"/>
    </source>
</evidence>
<accession>A0A915PMP1</accession>
<dbReference type="InterPro" id="IPR047575">
    <property type="entry name" value="Sm"/>
</dbReference>
<evidence type="ECO:0000259" key="8">
    <source>
        <dbReference type="PROSITE" id="PS52002"/>
    </source>
</evidence>
<dbReference type="Pfam" id="PF01423">
    <property type="entry name" value="LSM"/>
    <property type="match status" value="1"/>
</dbReference>
<name>A0A915PMP1_9BILA</name>
<keyword evidence="3" id="KW-0747">Spliceosome</keyword>
<dbReference type="SUPFAM" id="SSF50182">
    <property type="entry name" value="Sm-like ribonucleoproteins"/>
    <property type="match status" value="1"/>
</dbReference>
<dbReference type="InterPro" id="IPR034102">
    <property type="entry name" value="Sm_D1"/>
</dbReference>
<evidence type="ECO:0000256" key="6">
    <source>
        <dbReference type="RuleBase" id="RU365054"/>
    </source>
</evidence>
<feature type="compositionally biased region" description="Basic residues" evidence="7">
    <location>
        <begin position="108"/>
        <end position="119"/>
    </location>
</feature>
<keyword evidence="6" id="KW-0508">mRNA splicing</keyword>
<feature type="compositionally biased region" description="Polar residues" evidence="7">
    <location>
        <begin position="88"/>
        <end position="97"/>
    </location>
</feature>
<keyword evidence="6" id="KW-0507">mRNA processing</keyword>
<dbReference type="AlphaFoldDB" id="A0A915PMP1"/>
<reference evidence="10" key="1">
    <citation type="submission" date="2022-11" db="UniProtKB">
        <authorList>
            <consortium name="WormBaseParasite"/>
        </authorList>
    </citation>
    <scope>IDENTIFICATION</scope>
</reference>
<dbReference type="GO" id="GO:0003723">
    <property type="term" value="F:RNA binding"/>
    <property type="evidence" value="ECO:0007669"/>
    <property type="project" value="InterPro"/>
</dbReference>
<evidence type="ECO:0000313" key="10">
    <source>
        <dbReference type="WBParaSite" id="sdigi.contig187.g5844.t1"/>
    </source>
</evidence>
<dbReference type="PANTHER" id="PTHR23338">
    <property type="entry name" value="SMALL NUCLEAR RIBONUCLEOPROTEIN SM"/>
    <property type="match status" value="1"/>
</dbReference>
<comment type="subcellular location">
    <subcellularLocation>
        <location evidence="1 6">Nucleus</location>
    </subcellularLocation>
</comment>
<dbReference type="GO" id="GO:0000387">
    <property type="term" value="P:spliceosomal snRNP assembly"/>
    <property type="evidence" value="ECO:0007669"/>
    <property type="project" value="UniProtKB-UniRule"/>
</dbReference>
<organism evidence="9 10">
    <name type="scientific">Setaria digitata</name>
    <dbReference type="NCBI Taxonomy" id="48799"/>
    <lineage>
        <taxon>Eukaryota</taxon>
        <taxon>Metazoa</taxon>
        <taxon>Ecdysozoa</taxon>
        <taxon>Nematoda</taxon>
        <taxon>Chromadorea</taxon>
        <taxon>Rhabditida</taxon>
        <taxon>Spirurina</taxon>
        <taxon>Spiruromorpha</taxon>
        <taxon>Filarioidea</taxon>
        <taxon>Setariidae</taxon>
        <taxon>Setaria</taxon>
    </lineage>
</organism>
<dbReference type="WBParaSite" id="sdigi.contig187.g5844.t1">
    <property type="protein sequence ID" value="sdigi.contig187.g5844.t1"/>
    <property type="gene ID" value="sdigi.contig187.g5844"/>
</dbReference>
<keyword evidence="9" id="KW-1185">Reference proteome</keyword>
<dbReference type="Gene3D" id="2.30.30.100">
    <property type="match status" value="1"/>
</dbReference>
<comment type="similarity">
    <text evidence="2 6">Belongs to the snRNP core protein family.</text>
</comment>
<evidence type="ECO:0000256" key="7">
    <source>
        <dbReference type="SAM" id="MobiDB-lite"/>
    </source>
</evidence>
<sequence length="173" mass="18311">MRLQDKFITIELKNGTVISGFVKGVDIAMNFHLSGVSMTLKNEKPVPLAAISIRGNNVRYIIFPDSMNLDALMIEVPQPMKKIHKTPKQTMATLGQRSKTRGAERGRGSIKRGPNKRGFWRGSAVRGGPVVHAGSAFRGGGAVRGGGAGGVRGADSARGVRSGSCARPDPGAF</sequence>
<dbReference type="GO" id="GO:0005737">
    <property type="term" value="C:cytoplasm"/>
    <property type="evidence" value="ECO:0007669"/>
    <property type="project" value="UniProtKB-ARBA"/>
</dbReference>
<comment type="function">
    <text evidence="6">Plays a role in pre-mRNA splicing as a core component of the spliceosomal U1, U2, U4 and U5 small nuclear ribonucleoproteins (snRNPs), the building blocks of the spliceosome.</text>
</comment>
<dbReference type="InterPro" id="IPR001163">
    <property type="entry name" value="Sm_dom_euk/arc"/>
</dbReference>
<dbReference type="SMART" id="SM00651">
    <property type="entry name" value="Sm"/>
    <property type="match status" value="1"/>
</dbReference>
<dbReference type="CDD" id="cd01724">
    <property type="entry name" value="Sm_D1"/>
    <property type="match status" value="1"/>
</dbReference>
<dbReference type="PROSITE" id="PS52002">
    <property type="entry name" value="SM"/>
    <property type="match status" value="1"/>
</dbReference>
<feature type="region of interest" description="Disordered" evidence="7">
    <location>
        <begin position="137"/>
        <end position="173"/>
    </location>
</feature>
<dbReference type="GO" id="GO:0005681">
    <property type="term" value="C:spliceosomal complex"/>
    <property type="evidence" value="ECO:0007669"/>
    <property type="project" value="UniProtKB-KW"/>
</dbReference>
<evidence type="ECO:0000256" key="2">
    <source>
        <dbReference type="ARBA" id="ARBA00008146"/>
    </source>
</evidence>